<proteinExistence type="inferred from homology"/>
<keyword evidence="5 6" id="KW-0539">Nucleus</keyword>
<organism evidence="9 10">
    <name type="scientific">Myxozyma melibiosi</name>
    <dbReference type="NCBI Taxonomy" id="54550"/>
    <lineage>
        <taxon>Eukaryota</taxon>
        <taxon>Fungi</taxon>
        <taxon>Dikarya</taxon>
        <taxon>Ascomycota</taxon>
        <taxon>Saccharomycotina</taxon>
        <taxon>Lipomycetes</taxon>
        <taxon>Lipomycetales</taxon>
        <taxon>Lipomycetaceae</taxon>
        <taxon>Myxozyma</taxon>
    </lineage>
</organism>
<keyword evidence="10" id="KW-1185">Reference proteome</keyword>
<feature type="compositionally biased region" description="Polar residues" evidence="8">
    <location>
        <begin position="176"/>
        <end position="187"/>
    </location>
</feature>
<gene>
    <name evidence="9" type="ORF">BZA70DRAFT_274476</name>
</gene>
<comment type="subunit">
    <text evidence="6">Component of the ribosomal small subunit (SSU) processome.</text>
</comment>
<dbReference type="EMBL" id="JBBJBU010000002">
    <property type="protein sequence ID" value="KAK7206527.1"/>
    <property type="molecule type" value="Genomic_DNA"/>
</dbReference>
<keyword evidence="7" id="KW-0175">Coiled coil</keyword>
<keyword evidence="4 6" id="KW-0698">rRNA processing</keyword>
<evidence type="ECO:0000256" key="8">
    <source>
        <dbReference type="SAM" id="MobiDB-lite"/>
    </source>
</evidence>
<dbReference type="PIRSF" id="PIRSF015952">
    <property type="entry name" value="U3snoRNP11"/>
    <property type="match status" value="1"/>
</dbReference>
<accession>A0ABR1F9K5</accession>
<dbReference type="Pfam" id="PF03998">
    <property type="entry name" value="Utp11"/>
    <property type="match status" value="1"/>
</dbReference>
<feature type="coiled-coil region" evidence="7">
    <location>
        <begin position="204"/>
        <end position="238"/>
    </location>
</feature>
<comment type="subcellular location">
    <subcellularLocation>
        <location evidence="2 6">Nucleus</location>
        <location evidence="2 6">Nucleolus</location>
    </subcellularLocation>
</comment>
<reference evidence="9 10" key="1">
    <citation type="submission" date="2024-03" db="EMBL/GenBank/DDBJ databases">
        <title>Genome-scale model development and genomic sequencing of the oleaginous clade Lipomyces.</title>
        <authorList>
            <consortium name="Lawrence Berkeley National Laboratory"/>
            <person name="Czajka J.J."/>
            <person name="Han Y."/>
            <person name="Kim J."/>
            <person name="Mondo S.J."/>
            <person name="Hofstad B.A."/>
            <person name="Robles A."/>
            <person name="Haridas S."/>
            <person name="Riley R."/>
            <person name="LaButti K."/>
            <person name="Pangilinan J."/>
            <person name="Andreopoulos W."/>
            <person name="Lipzen A."/>
            <person name="Yan J."/>
            <person name="Wang M."/>
            <person name="Ng V."/>
            <person name="Grigoriev I.V."/>
            <person name="Spatafora J.W."/>
            <person name="Magnuson J.K."/>
            <person name="Baker S.E."/>
            <person name="Pomraning K.R."/>
        </authorList>
    </citation>
    <scope>NUCLEOTIDE SEQUENCE [LARGE SCALE GENOMIC DNA]</scope>
    <source>
        <strain evidence="9 10">Phaff 52-87</strain>
    </source>
</reference>
<evidence type="ECO:0000313" key="10">
    <source>
        <dbReference type="Proteomes" id="UP001498771"/>
    </source>
</evidence>
<evidence type="ECO:0000256" key="1">
    <source>
        <dbReference type="ARBA" id="ARBA00004099"/>
    </source>
</evidence>
<evidence type="ECO:0000256" key="2">
    <source>
        <dbReference type="ARBA" id="ARBA00004604"/>
    </source>
</evidence>
<evidence type="ECO:0000256" key="3">
    <source>
        <dbReference type="ARBA" id="ARBA00008105"/>
    </source>
</evidence>
<dbReference type="PANTHER" id="PTHR12838">
    <property type="entry name" value="U3 SMALL NUCLEOLAR RNA-ASSOCIATED PROTEIN 11"/>
    <property type="match status" value="1"/>
</dbReference>
<evidence type="ECO:0000313" key="9">
    <source>
        <dbReference type="EMBL" id="KAK7206527.1"/>
    </source>
</evidence>
<name>A0ABR1F9K5_9ASCO</name>
<protein>
    <recommendedName>
        <fullName evidence="6">U3 small nucleolar RNA-associated protein 11</fullName>
        <shortName evidence="6">U3 snoRNA-associated protein 11</shortName>
    </recommendedName>
</protein>
<evidence type="ECO:0000256" key="7">
    <source>
        <dbReference type="SAM" id="Coils"/>
    </source>
</evidence>
<evidence type="ECO:0000256" key="4">
    <source>
        <dbReference type="ARBA" id="ARBA00022552"/>
    </source>
</evidence>
<comment type="function">
    <text evidence="1 6">Involved in nucleolar processing of pre-18S ribosomal RNA.</text>
</comment>
<evidence type="ECO:0000256" key="6">
    <source>
        <dbReference type="PIRNR" id="PIRNR015952"/>
    </source>
</evidence>
<dbReference type="InterPro" id="IPR007144">
    <property type="entry name" value="SSU_processome_Utp11"/>
</dbReference>
<comment type="similarity">
    <text evidence="3 6">Belongs to the UTP11 family.</text>
</comment>
<dbReference type="PANTHER" id="PTHR12838:SF0">
    <property type="entry name" value="U3 SMALL NUCLEOLAR RNA-ASSOCIATED PROTEIN 11-RELATED"/>
    <property type="match status" value="1"/>
</dbReference>
<evidence type="ECO:0000256" key="5">
    <source>
        <dbReference type="ARBA" id="ARBA00023242"/>
    </source>
</evidence>
<dbReference type="RefSeq" id="XP_064769560.1">
    <property type="nucleotide sequence ID" value="XM_064911982.1"/>
</dbReference>
<dbReference type="Proteomes" id="UP001498771">
    <property type="component" value="Unassembled WGS sequence"/>
</dbReference>
<sequence length="267" mass="31143">MSSLKFSVQHKEHRERAQPANRKKWGLLEKHKDYVLRAKDYHSKEQRLKILREKAQTRNPDEFYFGMYSSKTSSASASRGMREKERESSIALTTEQMKLLRTQDAGYLNTLLMQEQSAIDKLTAKLAFTRGAWKGKQSETQKEEEAGSDYDYSDEDEDEDPSLKAQKTRMDKRKSGSSSSKQYTVFTESLDDPEANRNFSPIYKKELTKEQQELLSKLEQHKERKAQISEVLKEAQLQKELLGKGPRRKVVKPDGKAVWKWTTQRKR</sequence>
<feature type="compositionally biased region" description="Acidic residues" evidence="8">
    <location>
        <begin position="146"/>
        <end position="160"/>
    </location>
</feature>
<feature type="region of interest" description="Disordered" evidence="8">
    <location>
        <begin position="1"/>
        <end position="23"/>
    </location>
</feature>
<feature type="compositionally biased region" description="Basic and acidic residues" evidence="8">
    <location>
        <begin position="136"/>
        <end position="145"/>
    </location>
</feature>
<feature type="region of interest" description="Disordered" evidence="8">
    <location>
        <begin position="133"/>
        <end position="202"/>
    </location>
</feature>
<dbReference type="GeneID" id="90037494"/>
<comment type="caution">
    <text evidence="9">The sequence shown here is derived from an EMBL/GenBank/DDBJ whole genome shotgun (WGS) entry which is preliminary data.</text>
</comment>